<evidence type="ECO:0000259" key="1">
    <source>
        <dbReference type="Pfam" id="PF10276"/>
    </source>
</evidence>
<dbReference type="EMBL" id="JAAQPH010000032">
    <property type="protein sequence ID" value="NIA72105.1"/>
    <property type="molecule type" value="Genomic_DNA"/>
</dbReference>
<dbReference type="RefSeq" id="WP_167230854.1">
    <property type="nucleotide sequence ID" value="NZ_JAAQPH010000032.1"/>
</dbReference>
<feature type="domain" description="Zinc finger CHCC-type" evidence="1">
    <location>
        <begin position="24"/>
        <end position="58"/>
    </location>
</feature>
<dbReference type="AlphaFoldDB" id="A0A967KGF1"/>
<dbReference type="InterPro" id="IPR019401">
    <property type="entry name" value="Znf_CHCC"/>
</dbReference>
<keyword evidence="2" id="KW-0862">Zinc</keyword>
<reference evidence="2" key="1">
    <citation type="submission" date="2020-03" db="EMBL/GenBank/DDBJ databases">
        <title>Genome of Pelagibius litoralis DSM 21314T.</title>
        <authorList>
            <person name="Wang G."/>
        </authorList>
    </citation>
    <scope>NUCLEOTIDE SEQUENCE</scope>
    <source>
        <strain evidence="2">DSM 21314</strain>
    </source>
</reference>
<name>A0A967KGF1_9PROT</name>
<comment type="caution">
    <text evidence="2">The sequence shown here is derived from an EMBL/GenBank/DDBJ whole genome shotgun (WGS) entry which is preliminary data.</text>
</comment>
<accession>A0A967KGF1</accession>
<dbReference type="GO" id="GO:0008270">
    <property type="term" value="F:zinc ion binding"/>
    <property type="evidence" value="ECO:0007669"/>
    <property type="project" value="UniProtKB-KW"/>
</dbReference>
<keyword evidence="2" id="KW-0479">Metal-binding</keyword>
<gene>
    <name evidence="2" type="ORF">HBA54_26285</name>
</gene>
<evidence type="ECO:0000313" key="2">
    <source>
        <dbReference type="EMBL" id="NIA72105.1"/>
    </source>
</evidence>
<sequence length="78" mass="8665">MTADDYAKFKNDRGVPEIRIGVKEFKCAGASAPQDHPHIYLEMGAADTILCTYCATLFRYDPRLGPQEADPPDSVFLD</sequence>
<dbReference type="Pfam" id="PF10276">
    <property type="entry name" value="zf-CHCC"/>
    <property type="match status" value="1"/>
</dbReference>
<organism evidence="2 3">
    <name type="scientific">Pelagibius litoralis</name>
    <dbReference type="NCBI Taxonomy" id="374515"/>
    <lineage>
        <taxon>Bacteria</taxon>
        <taxon>Pseudomonadati</taxon>
        <taxon>Pseudomonadota</taxon>
        <taxon>Alphaproteobacteria</taxon>
        <taxon>Rhodospirillales</taxon>
        <taxon>Rhodovibrionaceae</taxon>
        <taxon>Pelagibius</taxon>
    </lineage>
</organism>
<dbReference type="Proteomes" id="UP000761264">
    <property type="component" value="Unassembled WGS sequence"/>
</dbReference>
<keyword evidence="2" id="KW-0863">Zinc-finger</keyword>
<keyword evidence="3" id="KW-1185">Reference proteome</keyword>
<protein>
    <submittedName>
        <fullName evidence="2">Zinc-finger domain-containing protein</fullName>
    </submittedName>
</protein>
<dbReference type="Gene3D" id="2.60.260.40">
    <property type="entry name" value="q5lls5 like domains"/>
    <property type="match status" value="1"/>
</dbReference>
<evidence type="ECO:0000313" key="3">
    <source>
        <dbReference type="Proteomes" id="UP000761264"/>
    </source>
</evidence>
<proteinExistence type="predicted"/>